<dbReference type="CDD" id="cd07061">
    <property type="entry name" value="HP_HAP_like"/>
    <property type="match status" value="1"/>
</dbReference>
<evidence type="ECO:0000256" key="2">
    <source>
        <dbReference type="SAM" id="SignalP"/>
    </source>
</evidence>
<feature type="chain" id="PRO_5007859274" evidence="2">
    <location>
        <begin position="21"/>
        <end position="532"/>
    </location>
</feature>
<dbReference type="STRING" id="1314781.A0A165IE37"/>
<dbReference type="EMBL" id="KV425992">
    <property type="protein sequence ID" value="KZV93276.1"/>
    <property type="molecule type" value="Genomic_DNA"/>
</dbReference>
<evidence type="ECO:0000313" key="3">
    <source>
        <dbReference type="EMBL" id="KZV93276.1"/>
    </source>
</evidence>
<dbReference type="FunCoup" id="A0A165IE37">
    <property type="interactions" value="237"/>
</dbReference>
<dbReference type="PANTHER" id="PTHR20963:SF14">
    <property type="entry name" value="ACID PHOSPHATASE, PUTATIVE-RELATED"/>
    <property type="match status" value="1"/>
</dbReference>
<dbReference type="GO" id="GO:0003993">
    <property type="term" value="F:acid phosphatase activity"/>
    <property type="evidence" value="ECO:0007669"/>
    <property type="project" value="TreeGrafter"/>
</dbReference>
<name>A0A165IE37_EXIGL</name>
<dbReference type="PANTHER" id="PTHR20963">
    <property type="entry name" value="MULTIPLE INOSITOL POLYPHOSPHATE PHOSPHATASE-RELATED"/>
    <property type="match status" value="1"/>
</dbReference>
<dbReference type="SUPFAM" id="SSF53254">
    <property type="entry name" value="Phosphoglycerate mutase-like"/>
    <property type="match status" value="1"/>
</dbReference>
<keyword evidence="1" id="KW-0378">Hydrolase</keyword>
<proteinExistence type="predicted"/>
<dbReference type="GO" id="GO:0009277">
    <property type="term" value="C:fungal-type cell wall"/>
    <property type="evidence" value="ECO:0007669"/>
    <property type="project" value="TreeGrafter"/>
</dbReference>
<gene>
    <name evidence="3" type="ORF">EXIGLDRAFT_613205</name>
</gene>
<dbReference type="InterPro" id="IPR000560">
    <property type="entry name" value="His_Pase_clade-2"/>
</dbReference>
<keyword evidence="4" id="KW-1185">Reference proteome</keyword>
<dbReference type="InterPro" id="IPR029033">
    <property type="entry name" value="His_PPase_superfam"/>
</dbReference>
<dbReference type="Pfam" id="PF00328">
    <property type="entry name" value="His_Phos_2"/>
    <property type="match status" value="1"/>
</dbReference>
<feature type="signal peptide" evidence="2">
    <location>
        <begin position="1"/>
        <end position="20"/>
    </location>
</feature>
<dbReference type="Proteomes" id="UP000077266">
    <property type="component" value="Unassembled WGS sequence"/>
</dbReference>
<sequence>MFKLAGLVVPSLALLAAVRALPPVILEVISDEDNADNFNVLHHLAGDSPYFNSPGVGLTVDVPDGCSVTRATYLFRHTDIFANDFEYENQLAPFLYKLGNFTDRAAFAEGNSPLAFLANWTSPISDPENQIEEVTDSGKRDAQKLGGVIAQRHQALLANSTGEFKFWVSDADRDLDTAHAFVQGFDGKLDNATLVIVEEGEEQGANSLTPHESCPNWDTAVGTPPMKNFLQTYAPAVAARLDGLAAPNFNWTSDDVFAAQSLCGYDTVIRGTESPFCGLFTESEWLAWEYANDLMYHRSMGYGSAIAPTLGIPWLTASARLLTGQANSTSSNSSADTQSLFISFTHREEPPFIVTALGVLNETNATMPEDAINYERAWRTSFILPFLANIALERLDCNATALGANSTSTAFVRALVNAAPLPLPGCSSGPGGSCELQSFSDYIGERAKLFGDFVDVCGIANETNATSTLGIYEGDFPANGAAVETESVTINGTIDTNATNTSVDGTGAAVKLPARAAAGTILAVTLAMAFML</sequence>
<evidence type="ECO:0000256" key="1">
    <source>
        <dbReference type="ARBA" id="ARBA00022801"/>
    </source>
</evidence>
<organism evidence="3 4">
    <name type="scientific">Exidia glandulosa HHB12029</name>
    <dbReference type="NCBI Taxonomy" id="1314781"/>
    <lineage>
        <taxon>Eukaryota</taxon>
        <taxon>Fungi</taxon>
        <taxon>Dikarya</taxon>
        <taxon>Basidiomycota</taxon>
        <taxon>Agaricomycotina</taxon>
        <taxon>Agaricomycetes</taxon>
        <taxon>Auriculariales</taxon>
        <taxon>Exidiaceae</taxon>
        <taxon>Exidia</taxon>
    </lineage>
</organism>
<protein>
    <submittedName>
        <fullName evidence="3">Phosphoglycerate mutase-like protein</fullName>
    </submittedName>
</protein>
<accession>A0A165IE37</accession>
<dbReference type="Gene3D" id="3.40.50.1240">
    <property type="entry name" value="Phosphoglycerate mutase-like"/>
    <property type="match status" value="1"/>
</dbReference>
<keyword evidence="2" id="KW-0732">Signal</keyword>
<dbReference type="InParanoid" id="A0A165IE37"/>
<reference evidence="3 4" key="1">
    <citation type="journal article" date="2016" name="Mol. Biol. Evol.">
        <title>Comparative Genomics of Early-Diverging Mushroom-Forming Fungi Provides Insights into the Origins of Lignocellulose Decay Capabilities.</title>
        <authorList>
            <person name="Nagy L.G."/>
            <person name="Riley R."/>
            <person name="Tritt A."/>
            <person name="Adam C."/>
            <person name="Daum C."/>
            <person name="Floudas D."/>
            <person name="Sun H."/>
            <person name="Yadav J.S."/>
            <person name="Pangilinan J."/>
            <person name="Larsson K.H."/>
            <person name="Matsuura K."/>
            <person name="Barry K."/>
            <person name="Labutti K."/>
            <person name="Kuo R."/>
            <person name="Ohm R.A."/>
            <person name="Bhattacharya S.S."/>
            <person name="Shirouzu T."/>
            <person name="Yoshinaga Y."/>
            <person name="Martin F.M."/>
            <person name="Grigoriev I.V."/>
            <person name="Hibbett D.S."/>
        </authorList>
    </citation>
    <scope>NUCLEOTIDE SEQUENCE [LARGE SCALE GENOMIC DNA]</scope>
    <source>
        <strain evidence="3 4">HHB12029</strain>
    </source>
</reference>
<dbReference type="OrthoDB" id="6509975at2759"/>
<evidence type="ECO:0000313" key="4">
    <source>
        <dbReference type="Proteomes" id="UP000077266"/>
    </source>
</evidence>
<dbReference type="AlphaFoldDB" id="A0A165IE37"/>